<evidence type="ECO:0000256" key="2">
    <source>
        <dbReference type="ARBA" id="ARBA00022525"/>
    </source>
</evidence>
<reference evidence="5" key="1">
    <citation type="submission" date="2012-11" db="EMBL/GenBank/DDBJ databases">
        <authorList>
            <person name="Chen J."/>
            <person name="Li Q."/>
            <person name="He Y."/>
            <person name="Liang H."/>
        </authorList>
    </citation>
    <scope>NUCLEOTIDE SEQUENCE</scope>
</reference>
<protein>
    <submittedName>
        <fullName evidence="5">Secretory peptide</fullName>
    </submittedName>
</protein>
<keyword evidence="3" id="KW-0732">Signal</keyword>
<feature type="domain" description="Single" evidence="4">
    <location>
        <begin position="47"/>
        <end position="104"/>
    </location>
</feature>
<comment type="subcellular location">
    <subcellularLocation>
        <location evidence="1">Secreted</location>
    </subcellularLocation>
</comment>
<evidence type="ECO:0000256" key="1">
    <source>
        <dbReference type="ARBA" id="ARBA00004613"/>
    </source>
</evidence>
<dbReference type="AlphaFoldDB" id="A0A088BP72"/>
<feature type="chain" id="PRO_5001836257" evidence="3">
    <location>
        <begin position="26"/>
        <end position="129"/>
    </location>
</feature>
<feature type="signal peptide" evidence="3">
    <location>
        <begin position="1"/>
        <end position="25"/>
    </location>
</feature>
<dbReference type="Pfam" id="PF15430">
    <property type="entry name" value="SVWC"/>
    <property type="match status" value="1"/>
</dbReference>
<organism evidence="5">
    <name type="scientific">Heteropoda venatoria</name>
    <name type="common">Brown huntsman spider</name>
    <name type="synonym">Aranea venatoria</name>
    <dbReference type="NCBI Taxonomy" id="152925"/>
    <lineage>
        <taxon>Eukaryota</taxon>
        <taxon>Metazoa</taxon>
        <taxon>Ecdysozoa</taxon>
        <taxon>Arthropoda</taxon>
        <taxon>Chelicerata</taxon>
        <taxon>Arachnida</taxon>
        <taxon>Araneae</taxon>
        <taxon>Araneomorphae</taxon>
        <taxon>Entelegynae</taxon>
        <taxon>Dionycha</taxon>
        <taxon>Sparassidae</taxon>
        <taxon>Heteropoda</taxon>
    </lineage>
</organism>
<name>A0A088BP72_HETVE</name>
<dbReference type="GO" id="GO:0005576">
    <property type="term" value="C:extracellular region"/>
    <property type="evidence" value="ECO:0007669"/>
    <property type="project" value="UniProtKB-SubCell"/>
</dbReference>
<evidence type="ECO:0000259" key="4">
    <source>
        <dbReference type="Pfam" id="PF15430"/>
    </source>
</evidence>
<keyword evidence="2" id="KW-0964">Secreted</keyword>
<evidence type="ECO:0000256" key="3">
    <source>
        <dbReference type="SAM" id="SignalP"/>
    </source>
</evidence>
<evidence type="ECO:0000313" key="5">
    <source>
        <dbReference type="EMBL" id="AHF45810.1"/>
    </source>
</evidence>
<dbReference type="EMBL" id="KC145661">
    <property type="protein sequence ID" value="AHF45810.1"/>
    <property type="molecule type" value="mRNA"/>
</dbReference>
<accession>A0A088BP72</accession>
<dbReference type="InterPro" id="IPR029277">
    <property type="entry name" value="SVWC_dom"/>
</dbReference>
<proteinExistence type="evidence at transcript level"/>
<sequence length="129" mass="14901">MGSKMLRYILFSFCLIFCFRNKVQANRYGTADTSSGSCDLTDFNFGQVKVGVEKYEDSRCELAICVEGSYTIRSCNEVPDFDENKCEVFTKSGRYPDCCPVVVCEKKDFYNLAFIFFSTLKRLLNFHYI</sequence>